<feature type="compositionally biased region" description="Basic and acidic residues" evidence="1">
    <location>
        <begin position="87"/>
        <end position="98"/>
    </location>
</feature>
<evidence type="ECO:0000256" key="1">
    <source>
        <dbReference type="SAM" id="MobiDB-lite"/>
    </source>
</evidence>
<organism evidence="2 3">
    <name type="scientific">Tahibacter aquaticus</name>
    <dbReference type="NCBI Taxonomy" id="520092"/>
    <lineage>
        <taxon>Bacteria</taxon>
        <taxon>Pseudomonadati</taxon>
        <taxon>Pseudomonadota</taxon>
        <taxon>Gammaproteobacteria</taxon>
        <taxon>Lysobacterales</taxon>
        <taxon>Rhodanobacteraceae</taxon>
        <taxon>Tahibacter</taxon>
    </lineage>
</organism>
<reference evidence="2 3" key="1">
    <citation type="submission" date="2019-03" db="EMBL/GenBank/DDBJ databases">
        <title>Genomic Encyclopedia of Type Strains, Phase IV (KMG-IV): sequencing the most valuable type-strain genomes for metagenomic binning, comparative biology and taxonomic classification.</title>
        <authorList>
            <person name="Goeker M."/>
        </authorList>
    </citation>
    <scope>NUCLEOTIDE SEQUENCE [LARGE SCALE GENOMIC DNA]</scope>
    <source>
        <strain evidence="2 3">DSM 21667</strain>
    </source>
</reference>
<proteinExistence type="predicted"/>
<keyword evidence="3" id="KW-1185">Reference proteome</keyword>
<accession>A0A4R6YHH9</accession>
<dbReference type="InterPro" id="IPR046480">
    <property type="entry name" value="DUF6573"/>
</dbReference>
<dbReference type="AlphaFoldDB" id="A0A4R6YHH9"/>
<feature type="region of interest" description="Disordered" evidence="1">
    <location>
        <begin position="87"/>
        <end position="109"/>
    </location>
</feature>
<protein>
    <submittedName>
        <fullName evidence="2">Uncharacterized protein</fullName>
    </submittedName>
</protein>
<gene>
    <name evidence="2" type="ORF">DFR29_1322</name>
</gene>
<name>A0A4R6YHH9_9GAMM</name>
<evidence type="ECO:0000313" key="3">
    <source>
        <dbReference type="Proteomes" id="UP000295293"/>
    </source>
</evidence>
<dbReference type="Pfam" id="PF20213">
    <property type="entry name" value="DUF6573"/>
    <property type="match status" value="1"/>
</dbReference>
<comment type="caution">
    <text evidence="2">The sequence shown here is derived from an EMBL/GenBank/DDBJ whole genome shotgun (WGS) entry which is preliminary data.</text>
</comment>
<sequence>MLIDVTERAWEASFRIPVAVTAAAWADVVEWPETEPAIQDESGRLCDILFMASVVARAAARLGKRGRITFELCVVPRGGEVPERTQVDLHVGPGDRGEPVATIMEPGED</sequence>
<dbReference type="EMBL" id="SNZH01000032">
    <property type="protein sequence ID" value="TDR36047.1"/>
    <property type="molecule type" value="Genomic_DNA"/>
</dbReference>
<dbReference type="Proteomes" id="UP000295293">
    <property type="component" value="Unassembled WGS sequence"/>
</dbReference>
<evidence type="ECO:0000313" key="2">
    <source>
        <dbReference type="EMBL" id="TDR36047.1"/>
    </source>
</evidence>